<feature type="transmembrane region" description="Helical" evidence="1">
    <location>
        <begin position="1098"/>
        <end position="1116"/>
    </location>
</feature>
<protein>
    <submittedName>
        <fullName evidence="2">Uncharacterized protein</fullName>
    </submittedName>
</protein>
<dbReference type="EMBL" id="JAAKGU010000005">
    <property type="protein sequence ID" value="NGM83260.1"/>
    <property type="molecule type" value="Genomic_DNA"/>
</dbReference>
<sequence>MSTTTAKASAYSPPTPYQATWLSVLSQDLVMTDKIPVDSTTSGSAVAVFRNKTSGGRAGNEQTEALVIANLEGAGGAAARLCHVKRDYSTDAGWRLETLFKDRIVNAVTAGTAYAGTTASEVHGIFQDETGLHAIGLSAADGAAWSQPQQITTLKLHGLKSCYTPSGALVVYGSTDQGDLFTAVQQVLGGPFTGNVCVLDGALLSGKYCLTFTDTATWTLAVNENGKPALYIGELGEKEYSSKGLADGFQGTLSDICLGFWNGAQNTLSYLFIDTSNKLHIWSTNSAASGPISQQIEGSTITVAAGHISSTDGTVHLYGVDDKQTLWAVHQDIDNPWDDNGYPNWSPCLPLDTGVAALASDFTPADAPALFALDAADYSLRLHSQDAVTGMWNSGTVHQAGEKSYEVVRFRTELTLRDANGVGVSNHPVSLQPAEGSSSAELWCGGAVHQVTSTKAAALSTDAAGKLTIATLATSGLAAPELHLTADGLTAPLRLQPAAHLHDYFAGKGTLHPTNPHGELPVFDADGTALAQASIGGQPLAPGVQGNGNLAKTAAGAIRQTALSAGQTGSVVQGVSQASQEQQPIAGYAADFSNPEEPSFILFHSAEELEAHQQQRKAALQAEGLGSIWGDIGKWAGDVWEAVKNGVAKLSNFVVDAAKKIASVTLKIGDVIAHDVQLAIHGLEQAGHFIAGVFQAIAADIGKLIDWLKALFDFGAIWRTKKAFEEGILSIPPYVKQVLKLGQKAADGFFAKQISRVDSSFEQMKAKYAGVSFSGLAGWQPVGQPPDSKHRLVGKATAADFTDNTHHNWLHDKVSSYTPSSSGIAPSQEVQSPWEAFVSNMEASGKDFLGALEILKDSLGDVIKNPASIGEMALPAFLGFVQKMVDAVLHLTDAIIDGLIELGDIVMDAMTAFLSHELHLGPINTLWSWIADAAGYPDDDKLTVAAMMSLLVAFPTTVIYKLIEGTSAEPFPDGRFPKAGSSAKWMAEAGHPLLSDMPRGAKIASAVVQILVVIPVMYGDAKGPDCPWWVSSLSIVMSGISWGLSNGLPDLDAMDWTIAAVVGVKLASLAYVFYFVIQSSTSVVATFLKNNTYDIGQIGLSLYGLGRLILNVYNSIAYPTSGYRILANILLPLPCLFAVYNMNTIRKEPLAPVFIGAVEAIDFVGYVAGGACLLVDAIEAPRALTT</sequence>
<feature type="transmembrane region" description="Helical" evidence="1">
    <location>
        <begin position="1122"/>
        <end position="1140"/>
    </location>
</feature>
<proteinExistence type="predicted"/>
<dbReference type="RefSeq" id="WP_165098522.1">
    <property type="nucleotide sequence ID" value="NZ_JAAKGU010000005.1"/>
</dbReference>
<keyword evidence="1" id="KW-1133">Transmembrane helix</keyword>
<evidence type="ECO:0000313" key="2">
    <source>
        <dbReference type="EMBL" id="NGM83260.1"/>
    </source>
</evidence>
<accession>A0A6M1PJ89</accession>
<organism evidence="2 3">
    <name type="scientific">Paenibacillus apii</name>
    <dbReference type="NCBI Taxonomy" id="1850370"/>
    <lineage>
        <taxon>Bacteria</taxon>
        <taxon>Bacillati</taxon>
        <taxon>Bacillota</taxon>
        <taxon>Bacilli</taxon>
        <taxon>Bacillales</taxon>
        <taxon>Paenibacillaceae</taxon>
        <taxon>Paenibacillus</taxon>
    </lineage>
</organism>
<evidence type="ECO:0000313" key="3">
    <source>
        <dbReference type="Proteomes" id="UP000480151"/>
    </source>
</evidence>
<gene>
    <name evidence="2" type="ORF">G5B47_12625</name>
</gene>
<feature type="transmembrane region" description="Helical" evidence="1">
    <location>
        <begin position="1056"/>
        <end position="1077"/>
    </location>
</feature>
<keyword evidence="1" id="KW-0472">Membrane</keyword>
<keyword evidence="1" id="KW-0812">Transmembrane</keyword>
<reference evidence="2 3" key="1">
    <citation type="submission" date="2020-02" db="EMBL/GenBank/DDBJ databases">
        <authorList>
            <person name="Gao J."/>
            <person name="Sun J."/>
        </authorList>
    </citation>
    <scope>NUCLEOTIDE SEQUENCE [LARGE SCALE GENOMIC DNA]</scope>
    <source>
        <strain evidence="2 3">7124</strain>
    </source>
</reference>
<evidence type="ECO:0000256" key="1">
    <source>
        <dbReference type="SAM" id="Phobius"/>
    </source>
</evidence>
<feature type="transmembrane region" description="Helical" evidence="1">
    <location>
        <begin position="1026"/>
        <end position="1044"/>
    </location>
</feature>
<name>A0A6M1PJ89_9BACL</name>
<keyword evidence="3" id="KW-1185">Reference proteome</keyword>
<dbReference type="AlphaFoldDB" id="A0A6M1PJ89"/>
<comment type="caution">
    <text evidence="2">The sequence shown here is derived from an EMBL/GenBank/DDBJ whole genome shotgun (WGS) entry which is preliminary data.</text>
</comment>
<dbReference type="Proteomes" id="UP000480151">
    <property type="component" value="Unassembled WGS sequence"/>
</dbReference>